<reference evidence="12 13" key="1">
    <citation type="submission" date="2018-04" db="EMBL/GenBank/DDBJ databases">
        <title>Complete genome uncultured novel isolate.</title>
        <authorList>
            <person name="Merlino G."/>
        </authorList>
    </citation>
    <scope>NUCLEOTIDE SEQUENCE [LARGE SCALE GENOMIC DNA]</scope>
    <source>
        <strain evidence="13">R1DC9</strain>
    </source>
</reference>
<dbReference type="Pfam" id="PF20659">
    <property type="entry name" value="MS_C"/>
    <property type="match status" value="1"/>
</dbReference>
<dbReference type="GO" id="GO:0004474">
    <property type="term" value="F:malate synthase activity"/>
    <property type="evidence" value="ECO:0007669"/>
    <property type="project" value="UniProtKB-EC"/>
</dbReference>
<name>A0A4D7JXY9_9BACT</name>
<evidence type="ECO:0000256" key="8">
    <source>
        <dbReference type="RuleBase" id="RU000555"/>
    </source>
</evidence>
<feature type="domain" description="Malate synthase TIM barrel" evidence="9">
    <location>
        <begin position="156"/>
        <end position="401"/>
    </location>
</feature>
<feature type="domain" description="Malate synthase N-terminal" evidence="10">
    <location>
        <begin position="3"/>
        <end position="64"/>
    </location>
</feature>
<dbReference type="Gene3D" id="1.20.1220.12">
    <property type="entry name" value="Malate synthase, domain III"/>
    <property type="match status" value="1"/>
</dbReference>
<dbReference type="InterPro" id="IPR006252">
    <property type="entry name" value="Malate_synthA"/>
</dbReference>
<keyword evidence="4 8" id="KW-0816">Tricarboxylic acid cycle</keyword>
<comment type="catalytic activity">
    <reaction evidence="6 8">
        <text>glyoxylate + acetyl-CoA + H2O = (S)-malate + CoA + H(+)</text>
        <dbReference type="Rhea" id="RHEA:18181"/>
        <dbReference type="ChEBI" id="CHEBI:15377"/>
        <dbReference type="ChEBI" id="CHEBI:15378"/>
        <dbReference type="ChEBI" id="CHEBI:15589"/>
        <dbReference type="ChEBI" id="CHEBI:36655"/>
        <dbReference type="ChEBI" id="CHEBI:57287"/>
        <dbReference type="ChEBI" id="CHEBI:57288"/>
        <dbReference type="EC" id="2.3.3.9"/>
    </reaction>
</comment>
<evidence type="ECO:0000259" key="11">
    <source>
        <dbReference type="Pfam" id="PF20659"/>
    </source>
</evidence>
<dbReference type="KEGG" id="fpf:DCC35_08675"/>
<dbReference type="Pfam" id="PF01274">
    <property type="entry name" value="MS_TIM-barrel"/>
    <property type="match status" value="1"/>
</dbReference>
<evidence type="ECO:0000259" key="9">
    <source>
        <dbReference type="Pfam" id="PF01274"/>
    </source>
</evidence>
<feature type="domain" description="Malate synthase C-terminal" evidence="11">
    <location>
        <begin position="407"/>
        <end position="527"/>
    </location>
</feature>
<keyword evidence="13" id="KW-1185">Reference proteome</keyword>
<dbReference type="GO" id="GO:0006099">
    <property type="term" value="P:tricarboxylic acid cycle"/>
    <property type="evidence" value="ECO:0007669"/>
    <property type="project" value="UniProtKB-KW"/>
</dbReference>
<dbReference type="UniPathway" id="UPA00703">
    <property type="reaction ID" value="UER00720"/>
</dbReference>
<comment type="pathway">
    <text evidence="8">Carbohydrate metabolism; glyoxylate cycle; (S)-malate from isocitrate: step 2/2.</text>
</comment>
<feature type="active site" description="Proton acceptor" evidence="7">
    <location>
        <position position="159"/>
    </location>
</feature>
<dbReference type="InterPro" id="IPR011076">
    <property type="entry name" value="Malate_synth_sf"/>
</dbReference>
<proteinExistence type="inferred from homology"/>
<dbReference type="PANTHER" id="PTHR42902:SF1">
    <property type="entry name" value="MALATE SYNTHASE 1-RELATED"/>
    <property type="match status" value="1"/>
</dbReference>
<dbReference type="InterPro" id="IPR048356">
    <property type="entry name" value="MS_N"/>
</dbReference>
<dbReference type="GO" id="GO:0006097">
    <property type="term" value="P:glyoxylate cycle"/>
    <property type="evidence" value="ECO:0007669"/>
    <property type="project" value="UniProtKB-UniPathway"/>
</dbReference>
<dbReference type="FunFam" id="1.20.1220.12:FF:000001">
    <property type="entry name" value="Malate synthase"/>
    <property type="match status" value="1"/>
</dbReference>
<evidence type="ECO:0000256" key="1">
    <source>
        <dbReference type="ARBA" id="ARBA00006394"/>
    </source>
</evidence>
<evidence type="ECO:0000256" key="6">
    <source>
        <dbReference type="ARBA" id="ARBA00047918"/>
    </source>
</evidence>
<dbReference type="Pfam" id="PF20656">
    <property type="entry name" value="MS_N"/>
    <property type="match status" value="1"/>
</dbReference>
<dbReference type="EMBL" id="CP028923">
    <property type="protein sequence ID" value="QCK17036.1"/>
    <property type="molecule type" value="Genomic_DNA"/>
</dbReference>
<dbReference type="InterPro" id="IPR019830">
    <property type="entry name" value="Malate_synthase_CS"/>
</dbReference>
<dbReference type="Gene3D" id="3.20.20.360">
    <property type="entry name" value="Malate synthase, domain 3"/>
    <property type="match status" value="1"/>
</dbReference>
<protein>
    <recommendedName>
        <fullName evidence="2 8">Malate synthase</fullName>
        <ecNumber evidence="2 8">2.3.3.9</ecNumber>
    </recommendedName>
</protein>
<dbReference type="SUPFAM" id="SSF51645">
    <property type="entry name" value="Malate synthase G"/>
    <property type="match status" value="1"/>
</dbReference>
<dbReference type="InterPro" id="IPR048355">
    <property type="entry name" value="MS_C"/>
</dbReference>
<dbReference type="OrthoDB" id="9768429at2"/>
<gene>
    <name evidence="12" type="ORF">DCC35_08675</name>
</gene>
<dbReference type="PROSITE" id="PS00510">
    <property type="entry name" value="MALATE_SYNTHASE"/>
    <property type="match status" value="1"/>
</dbReference>
<comment type="similarity">
    <text evidence="1 8">Belongs to the malate synthase family.</text>
</comment>
<evidence type="ECO:0000313" key="12">
    <source>
        <dbReference type="EMBL" id="QCK17036.1"/>
    </source>
</evidence>
<dbReference type="InterPro" id="IPR001465">
    <property type="entry name" value="Malate_synthase_TIM"/>
</dbReference>
<evidence type="ECO:0000259" key="10">
    <source>
        <dbReference type="Pfam" id="PF20656"/>
    </source>
</evidence>
<dbReference type="CDD" id="cd00727">
    <property type="entry name" value="malate_synt_A"/>
    <property type="match status" value="1"/>
</dbReference>
<dbReference type="GO" id="GO:0005737">
    <property type="term" value="C:cytoplasm"/>
    <property type="evidence" value="ECO:0007669"/>
    <property type="project" value="TreeGrafter"/>
</dbReference>
<dbReference type="Proteomes" id="UP000298616">
    <property type="component" value="Chromosome"/>
</dbReference>
<organism evidence="12 13">
    <name type="scientific">Mangrovivirga cuniculi</name>
    <dbReference type="NCBI Taxonomy" id="2715131"/>
    <lineage>
        <taxon>Bacteria</taxon>
        <taxon>Pseudomonadati</taxon>
        <taxon>Bacteroidota</taxon>
        <taxon>Cytophagia</taxon>
        <taxon>Cytophagales</taxon>
        <taxon>Mangrovivirgaceae</taxon>
        <taxon>Mangrovivirga</taxon>
    </lineage>
</organism>
<dbReference type="InterPro" id="IPR046363">
    <property type="entry name" value="MS_N_TIM-barrel_dom"/>
</dbReference>
<evidence type="ECO:0000256" key="3">
    <source>
        <dbReference type="ARBA" id="ARBA00022435"/>
    </source>
</evidence>
<evidence type="ECO:0000256" key="2">
    <source>
        <dbReference type="ARBA" id="ARBA00012636"/>
    </source>
</evidence>
<evidence type="ECO:0000256" key="7">
    <source>
        <dbReference type="PIRSR" id="PIRSR001363-1"/>
    </source>
</evidence>
<dbReference type="EC" id="2.3.3.9" evidence="2 8"/>
<dbReference type="FunFam" id="3.20.20.360:FF:000001">
    <property type="entry name" value="Malate synthase"/>
    <property type="match status" value="1"/>
</dbReference>
<dbReference type="PIRSF" id="PIRSF001363">
    <property type="entry name" value="Malate_synth"/>
    <property type="match status" value="1"/>
</dbReference>
<dbReference type="NCBIfam" id="TIGR01344">
    <property type="entry name" value="malate_syn_A"/>
    <property type="match status" value="1"/>
</dbReference>
<sequence>MEGLQIVAPSLDKGKELLTEDALEFVAALHRKFNNRRKELLEKRKQVQESIDNGKMLSFLPETENIRNSDWKVAPIPEDLQDRRTEITGPVDRKMVINALNSGAKVFMADFEDANSPTWENCINGQVNLYDANRRQVDFTAANGKEYKLKEEPAVLKVRPRGWHLTEKHIKVDGEEVSASLFDFGIYFFHNAKELLNRGSGPYFYLPKLESHLEAKLWNDVFVMAQNYLEIPQGSIKVTVLIETISAAFEMEEIIYVLKEHMAGLNAGRWDYIFSIIKKFKINPDFIMPDRSQVTMTTPFMAAYAEQLVKACHKRGAHAIGGMSAFIPSKNEDVNKQAFKKVKQDKKREASIGYDGTWVAHPLLVPVAMEEFNNVLSEGKVNQKDDLREQVEFKADNLLQIEVEGGKITEAGFRNNINVAILYIESWLNGVGAAALYNLMEDAATAEISRAQIWQWLHSGGLKFANGNPIDFQIYEHFLNEERKSIEEMLGDERVATGNLNKAVRVFDKLIKSQEFLPFLTLLAYEYLD</sequence>
<keyword evidence="5 8" id="KW-0808">Transferase</keyword>
<evidence type="ECO:0000256" key="5">
    <source>
        <dbReference type="ARBA" id="ARBA00022679"/>
    </source>
</evidence>
<keyword evidence="3 8" id="KW-0329">Glyoxylate bypass</keyword>
<evidence type="ECO:0000313" key="13">
    <source>
        <dbReference type="Proteomes" id="UP000298616"/>
    </source>
</evidence>
<evidence type="ECO:0000256" key="4">
    <source>
        <dbReference type="ARBA" id="ARBA00022532"/>
    </source>
</evidence>
<feature type="active site" description="Proton donor" evidence="7">
    <location>
        <position position="442"/>
    </location>
</feature>
<dbReference type="AlphaFoldDB" id="A0A4D7JXY9"/>
<accession>A0A4D7JXY9</accession>
<dbReference type="InterPro" id="IPR044856">
    <property type="entry name" value="Malate_synth_C_sf"/>
</dbReference>
<dbReference type="PANTHER" id="PTHR42902">
    <property type="entry name" value="MALATE SYNTHASE"/>
    <property type="match status" value="1"/>
</dbReference>